<reference evidence="2 3" key="1">
    <citation type="journal article" date="2012" name="Nucleic Acids Res.">
        <title>Sequencing of the smallest Apicomplexan genome from the human pathogen Babesia microti.</title>
        <authorList>
            <person name="Cornillot E."/>
            <person name="Hadj-Kaddour K."/>
            <person name="Dassouli A."/>
            <person name="Noel B."/>
            <person name="Ranwez V."/>
            <person name="Vacherie B."/>
            <person name="Augagneur Y."/>
            <person name="Bres V."/>
            <person name="Duclos A."/>
            <person name="Randazzo S."/>
            <person name="Carcy B."/>
            <person name="Debierre-Grockiego F."/>
            <person name="Delbecq S."/>
            <person name="Moubri-Menage K."/>
            <person name="Shams-Eldin H."/>
            <person name="Usmani-Brown S."/>
            <person name="Bringaud F."/>
            <person name="Wincker P."/>
            <person name="Vivares C.P."/>
            <person name="Schwarz R.T."/>
            <person name="Schetters T.P."/>
            <person name="Krause P.J."/>
            <person name="Gorenflot A."/>
            <person name="Berry V."/>
            <person name="Barbe V."/>
            <person name="Ben Mamoun C."/>
        </authorList>
    </citation>
    <scope>NUCLEOTIDE SEQUENCE [LARGE SCALE GENOMIC DNA]</scope>
    <source>
        <strain evidence="2 3">RI</strain>
    </source>
</reference>
<dbReference type="Gene3D" id="3.30.1360.40">
    <property type="match status" value="1"/>
</dbReference>
<protein>
    <recommendedName>
        <fullName evidence="1">Ribosome recycling factor domain-containing protein</fullName>
    </recommendedName>
</protein>
<dbReference type="SUPFAM" id="SSF55194">
    <property type="entry name" value="Ribosome recycling factor, RRF"/>
    <property type="match status" value="1"/>
</dbReference>
<name>A0A1R4AAX1_BABMR</name>
<proteinExistence type="predicted"/>
<dbReference type="AlphaFoldDB" id="A0A1R4AAX1"/>
<dbReference type="Proteomes" id="UP000002899">
    <property type="component" value="Chromosome II"/>
</dbReference>
<feature type="domain" description="Ribosome recycling factor" evidence="1">
    <location>
        <begin position="17"/>
        <end position="153"/>
    </location>
</feature>
<evidence type="ECO:0000313" key="3">
    <source>
        <dbReference type="Proteomes" id="UP000002899"/>
    </source>
</evidence>
<dbReference type="VEuPathDB" id="PiroplasmaDB:BMR1_02g03750"/>
<dbReference type="Pfam" id="PF01765">
    <property type="entry name" value="RRF"/>
    <property type="match status" value="1"/>
</dbReference>
<dbReference type="GeneID" id="24424532"/>
<dbReference type="EMBL" id="FO082872">
    <property type="protein sequence ID" value="SJK86135.1"/>
    <property type="molecule type" value="Genomic_DNA"/>
</dbReference>
<dbReference type="RefSeq" id="XP_021338329.1">
    <property type="nucleotide sequence ID" value="XM_021481722.1"/>
</dbReference>
<evidence type="ECO:0000259" key="1">
    <source>
        <dbReference type="Pfam" id="PF01765"/>
    </source>
</evidence>
<dbReference type="KEGG" id="bmic:BMR1_02g03750"/>
<evidence type="ECO:0000313" key="2">
    <source>
        <dbReference type="EMBL" id="SJK86135.1"/>
    </source>
</evidence>
<organism evidence="2 3">
    <name type="scientific">Babesia microti (strain RI)</name>
    <dbReference type="NCBI Taxonomy" id="1133968"/>
    <lineage>
        <taxon>Eukaryota</taxon>
        <taxon>Sar</taxon>
        <taxon>Alveolata</taxon>
        <taxon>Apicomplexa</taxon>
        <taxon>Aconoidasida</taxon>
        <taxon>Piroplasmida</taxon>
        <taxon>Babesiidae</taxon>
        <taxon>Babesia</taxon>
    </lineage>
</organism>
<sequence length="157" mass="17545">MKKVGPERSDSLYTATLKISGKEHMLSELAQIVTKTPTLAHLHVFDQTQTLHILQAIQAVNSTWSGEISGSSKIILKIPKHQSGHKVKELIDNVRKIHQNGANRIDLVRKRGQNHIDKVRADPKWHKHNSAILKNAAEKATSSLTKLSKELVKNFIG</sequence>
<reference evidence="2 3" key="2">
    <citation type="journal article" date="2013" name="PLoS ONE">
        <title>Whole genome mapping and re-organization of the nuclear and mitochondrial genomes of Babesia microti isolates.</title>
        <authorList>
            <person name="Cornillot E."/>
            <person name="Dassouli A."/>
            <person name="Garg A."/>
            <person name="Pachikara N."/>
            <person name="Randazzo S."/>
            <person name="Depoix D."/>
            <person name="Carcy B."/>
            <person name="Delbecq S."/>
            <person name="Frutos R."/>
            <person name="Silva J.C."/>
            <person name="Sutton R."/>
            <person name="Krause P.J."/>
            <person name="Mamoun C.B."/>
        </authorList>
    </citation>
    <scope>NUCLEOTIDE SEQUENCE [LARGE SCALE GENOMIC DNA]</scope>
    <source>
        <strain evidence="2 3">RI</strain>
    </source>
</reference>
<gene>
    <name evidence="2" type="ORF">BMR1_02g03750</name>
</gene>
<reference evidence="2 3" key="3">
    <citation type="journal article" date="2016" name="Sci. Rep.">
        <title>Genome-wide diversity and gene expression profiling of Babesia microti isolates identify polymorphic genes that mediate host-pathogen interactions.</title>
        <authorList>
            <person name="Silva J.C."/>
            <person name="Cornillot E."/>
            <person name="McCracken C."/>
            <person name="Usmani-Brown S."/>
            <person name="Dwivedi A."/>
            <person name="Ifeonu O.O."/>
            <person name="Crabtree J."/>
            <person name="Gotia H.T."/>
            <person name="Virji A.Z."/>
            <person name="Reynes C."/>
            <person name="Colinge J."/>
            <person name="Kumar V."/>
            <person name="Lawres L."/>
            <person name="Pazzi J.E."/>
            <person name="Pablo J.V."/>
            <person name="Hung C."/>
            <person name="Brancato J."/>
            <person name="Kumari P."/>
            <person name="Orvis J."/>
            <person name="Tretina K."/>
            <person name="Chibucos M."/>
            <person name="Ott S."/>
            <person name="Sadzewicz L."/>
            <person name="Sengamalay N."/>
            <person name="Shetty A.C."/>
            <person name="Su Q."/>
            <person name="Tallon L."/>
            <person name="Fraser C.M."/>
            <person name="Frutos R."/>
            <person name="Molina D.M."/>
            <person name="Krause P.J."/>
            <person name="Ben Mamoun C."/>
        </authorList>
    </citation>
    <scope>NUCLEOTIDE SEQUENCE [LARGE SCALE GENOMIC DNA]</scope>
    <source>
        <strain evidence="2 3">RI</strain>
    </source>
</reference>
<accession>A0A1R4AAX1</accession>
<dbReference type="InterPro" id="IPR036191">
    <property type="entry name" value="RRF_sf"/>
</dbReference>
<dbReference type="InterPro" id="IPR023584">
    <property type="entry name" value="Ribosome_recyc_fac_dom"/>
</dbReference>
<keyword evidence="3" id="KW-1185">Reference proteome</keyword>